<dbReference type="SUPFAM" id="SSF54452">
    <property type="entry name" value="MHC antigen-recognition domain"/>
    <property type="match status" value="1"/>
</dbReference>
<keyword evidence="7" id="KW-0472">Membrane</keyword>
<dbReference type="Ensembl" id="ENSVKKT00000006523.1">
    <property type="protein sequence ID" value="ENSVKKP00000006358.1"/>
    <property type="gene ID" value="ENSVKKG00000004532.1"/>
</dbReference>
<dbReference type="GO" id="GO:0006955">
    <property type="term" value="P:immune response"/>
    <property type="evidence" value="ECO:0007669"/>
    <property type="project" value="TreeGrafter"/>
</dbReference>
<dbReference type="GO" id="GO:0005615">
    <property type="term" value="C:extracellular space"/>
    <property type="evidence" value="ECO:0007669"/>
    <property type="project" value="TreeGrafter"/>
</dbReference>
<evidence type="ECO:0000256" key="7">
    <source>
        <dbReference type="ARBA" id="ARBA00023136"/>
    </source>
</evidence>
<dbReference type="InterPro" id="IPR011161">
    <property type="entry name" value="MHC_I-like_Ag-recog"/>
</dbReference>
<dbReference type="InterPro" id="IPR007110">
    <property type="entry name" value="Ig-like_dom"/>
</dbReference>
<feature type="domain" description="Ig-like" evidence="12">
    <location>
        <begin position="181"/>
        <end position="276"/>
    </location>
</feature>
<dbReference type="Gene3D" id="3.30.500.10">
    <property type="entry name" value="MHC class I-like antigen recognition-like"/>
    <property type="match status" value="1"/>
</dbReference>
<dbReference type="FunFam" id="3.30.500.10:FF:000015">
    <property type="entry name" value="RT1 class I, M6, gene 1"/>
    <property type="match status" value="1"/>
</dbReference>
<dbReference type="SMART" id="SM00407">
    <property type="entry name" value="IGc1"/>
    <property type="match status" value="1"/>
</dbReference>
<evidence type="ECO:0000256" key="3">
    <source>
        <dbReference type="ARBA" id="ARBA00022692"/>
    </source>
</evidence>
<evidence type="ECO:0000256" key="1">
    <source>
        <dbReference type="ARBA" id="ARBA00004479"/>
    </source>
</evidence>
<dbReference type="PANTHER" id="PTHR16675:SF242">
    <property type="entry name" value="MAJOR HISTOCOMPATIBILITY COMPLEX CLASS I-RELATED GENE PROTEIN"/>
    <property type="match status" value="1"/>
</dbReference>
<dbReference type="InterPro" id="IPR036179">
    <property type="entry name" value="Ig-like_dom_sf"/>
</dbReference>
<evidence type="ECO:0000313" key="13">
    <source>
        <dbReference type="Ensembl" id="ENSVKKP00000006358.1"/>
    </source>
</evidence>
<feature type="region of interest" description="Disordered" evidence="11">
    <location>
        <begin position="296"/>
        <end position="330"/>
    </location>
</feature>
<gene>
    <name evidence="13" type="primary">LOC123032347</name>
</gene>
<comment type="similarity">
    <text evidence="10">Belongs to the MHC class I family.</text>
</comment>
<keyword evidence="5" id="KW-0391">Immunity</keyword>
<keyword evidence="6" id="KW-1133">Transmembrane helix</keyword>
<evidence type="ECO:0000256" key="8">
    <source>
        <dbReference type="ARBA" id="ARBA00023157"/>
    </source>
</evidence>
<evidence type="ECO:0000259" key="12">
    <source>
        <dbReference type="PROSITE" id="PS50835"/>
    </source>
</evidence>
<evidence type="ECO:0000256" key="6">
    <source>
        <dbReference type="ARBA" id="ARBA00022989"/>
    </source>
</evidence>
<protein>
    <recommendedName>
        <fullName evidence="12">Ig-like domain-containing protein</fullName>
    </recommendedName>
</protein>
<reference evidence="13" key="1">
    <citation type="submission" date="2025-08" db="UniProtKB">
        <authorList>
            <consortium name="Ensembl"/>
        </authorList>
    </citation>
    <scope>IDENTIFICATION</scope>
</reference>
<evidence type="ECO:0000256" key="4">
    <source>
        <dbReference type="ARBA" id="ARBA00022729"/>
    </source>
</evidence>
<organism evidence="13 14">
    <name type="scientific">Varanus komodoensis</name>
    <name type="common">Komodo dragon</name>
    <dbReference type="NCBI Taxonomy" id="61221"/>
    <lineage>
        <taxon>Eukaryota</taxon>
        <taxon>Metazoa</taxon>
        <taxon>Chordata</taxon>
        <taxon>Craniata</taxon>
        <taxon>Vertebrata</taxon>
        <taxon>Euteleostomi</taxon>
        <taxon>Lepidosauria</taxon>
        <taxon>Squamata</taxon>
        <taxon>Bifurcata</taxon>
        <taxon>Unidentata</taxon>
        <taxon>Episquamata</taxon>
        <taxon>Toxicofera</taxon>
        <taxon>Anguimorpha</taxon>
        <taxon>Paleoanguimorpha</taxon>
        <taxon>Varanoidea</taxon>
        <taxon>Varanidae</taxon>
        <taxon>Varanus</taxon>
    </lineage>
</organism>
<evidence type="ECO:0000313" key="14">
    <source>
        <dbReference type="Proteomes" id="UP000694545"/>
    </source>
</evidence>
<keyword evidence="9" id="KW-0325">Glycoprotein</keyword>
<sequence length="330" mass="35929">MGAESAGLWGLGGGGGGRAIWVKEGEGSKDRPLGASGFSHQSQLKCSGGSRRHVGRGQPSVQCGVSHPHPGTVSTSPVGSISVIIFTSRLFPESGTPPGLHLRPVGLPEMYGCELRSDGSKGGYDQYGYDGKDYISLDKETLTWTAADAKAQITKRKWEKDLAFAQGMKAYLEKICIEWLQRYLEYGKETLVTRGAAPDGRETLLCRADGFYPKEMEIAWTRDGEVWTQDTFRGLVTPNADGTYHTWISAKIDPQERDRYRCSVGHDSLPDLVEVAWEEPEVECGGVAVFPQEASGGAWKREPNRPAGPSVGALGNLPTPHPKRLLRMLP</sequence>
<keyword evidence="4" id="KW-0732">Signal</keyword>
<feature type="compositionally biased region" description="Basic residues" evidence="11">
    <location>
        <begin position="321"/>
        <end position="330"/>
    </location>
</feature>
<evidence type="ECO:0000256" key="11">
    <source>
        <dbReference type="SAM" id="MobiDB-lite"/>
    </source>
</evidence>
<keyword evidence="8" id="KW-1015">Disulfide bond</keyword>
<name>A0A8D2J3X1_VARKO</name>
<dbReference type="GO" id="GO:0002474">
    <property type="term" value="P:antigen processing and presentation of peptide antigen via MHC class I"/>
    <property type="evidence" value="ECO:0007669"/>
    <property type="project" value="UniProtKB-KW"/>
</dbReference>
<feature type="region of interest" description="Disordered" evidence="11">
    <location>
        <begin position="27"/>
        <end position="72"/>
    </location>
</feature>
<dbReference type="InterPro" id="IPR001039">
    <property type="entry name" value="MHC_I_a_a1/a2"/>
</dbReference>
<dbReference type="GO" id="GO:0009897">
    <property type="term" value="C:external side of plasma membrane"/>
    <property type="evidence" value="ECO:0007669"/>
    <property type="project" value="TreeGrafter"/>
</dbReference>
<dbReference type="PROSITE" id="PS50835">
    <property type="entry name" value="IG_LIKE"/>
    <property type="match status" value="1"/>
</dbReference>
<proteinExistence type="inferred from homology"/>
<dbReference type="FunFam" id="2.60.40.10:FF:000204">
    <property type="entry name" value="Major histocompatibility complex, class I-related protein"/>
    <property type="match status" value="1"/>
</dbReference>
<dbReference type="Gene3D" id="2.60.40.10">
    <property type="entry name" value="Immunoglobulins"/>
    <property type="match status" value="1"/>
</dbReference>
<dbReference type="Proteomes" id="UP000694545">
    <property type="component" value="Unplaced"/>
</dbReference>
<dbReference type="InterPro" id="IPR037055">
    <property type="entry name" value="MHC_I-like_Ag-recog_sf"/>
</dbReference>
<dbReference type="CDD" id="cd07698">
    <property type="entry name" value="IgC1_MHC_I_alpha3"/>
    <property type="match status" value="1"/>
</dbReference>
<evidence type="ECO:0000256" key="5">
    <source>
        <dbReference type="ARBA" id="ARBA00022859"/>
    </source>
</evidence>
<dbReference type="PRINTS" id="PR01638">
    <property type="entry name" value="MHCCLASSI"/>
</dbReference>
<reference evidence="13" key="2">
    <citation type="submission" date="2025-09" db="UniProtKB">
        <authorList>
            <consortium name="Ensembl"/>
        </authorList>
    </citation>
    <scope>IDENTIFICATION</scope>
</reference>
<evidence type="ECO:0000256" key="2">
    <source>
        <dbReference type="ARBA" id="ARBA00022451"/>
    </source>
</evidence>
<accession>A0A8D2J3X1</accession>
<evidence type="ECO:0000256" key="9">
    <source>
        <dbReference type="ARBA" id="ARBA00023180"/>
    </source>
</evidence>
<dbReference type="InterPro" id="IPR011162">
    <property type="entry name" value="MHC_I/II-like_Ag-recog"/>
</dbReference>
<dbReference type="SUPFAM" id="SSF48726">
    <property type="entry name" value="Immunoglobulin"/>
    <property type="match status" value="1"/>
</dbReference>
<comment type="subcellular location">
    <subcellularLocation>
        <location evidence="1">Membrane</location>
        <topology evidence="1">Single-pass type I membrane protein</topology>
    </subcellularLocation>
</comment>
<keyword evidence="2" id="KW-0490">MHC I</keyword>
<dbReference type="InterPro" id="IPR013783">
    <property type="entry name" value="Ig-like_fold"/>
</dbReference>
<keyword evidence="14" id="KW-1185">Reference proteome</keyword>
<keyword evidence="3" id="KW-0812">Transmembrane</keyword>
<dbReference type="PROSITE" id="PS00290">
    <property type="entry name" value="IG_MHC"/>
    <property type="match status" value="1"/>
</dbReference>
<dbReference type="Pfam" id="PF07654">
    <property type="entry name" value="C1-set"/>
    <property type="match status" value="1"/>
</dbReference>
<dbReference type="InterPro" id="IPR050208">
    <property type="entry name" value="MHC_class-I_related"/>
</dbReference>
<dbReference type="AlphaFoldDB" id="A0A8D2J3X1"/>
<dbReference type="PANTHER" id="PTHR16675">
    <property type="entry name" value="MHC CLASS I-RELATED"/>
    <property type="match status" value="1"/>
</dbReference>
<dbReference type="InterPro" id="IPR003006">
    <property type="entry name" value="Ig/MHC_CS"/>
</dbReference>
<evidence type="ECO:0000256" key="10">
    <source>
        <dbReference type="RuleBase" id="RU004439"/>
    </source>
</evidence>
<dbReference type="GO" id="GO:0042612">
    <property type="term" value="C:MHC class I protein complex"/>
    <property type="evidence" value="ECO:0007669"/>
    <property type="project" value="UniProtKB-KW"/>
</dbReference>
<dbReference type="InterPro" id="IPR003597">
    <property type="entry name" value="Ig_C1-set"/>
</dbReference>
<dbReference type="Pfam" id="PF00129">
    <property type="entry name" value="MHC_I"/>
    <property type="match status" value="1"/>
</dbReference>